<dbReference type="GeneID" id="66062274"/>
<evidence type="ECO:0000313" key="5">
    <source>
        <dbReference type="Proteomes" id="UP000027002"/>
    </source>
</evidence>
<proteinExistence type="predicted"/>
<evidence type="ECO:0008006" key="7">
    <source>
        <dbReference type="Google" id="ProtNLM"/>
    </source>
</evidence>
<dbReference type="AlphaFoldDB" id="A0A1B5KX60"/>
<reference evidence="3" key="1">
    <citation type="journal article" date="2016" name="Genome Announc.">
        <title>Genome Sequence of Ustilaginoidea virens IPU010, a Rice Pathogenic Fungus Causing False Smut.</title>
        <authorList>
            <person name="Kumagai T."/>
            <person name="Ishii T."/>
            <person name="Terai G."/>
            <person name="Umemura M."/>
            <person name="Machida M."/>
            <person name="Asai K."/>
        </authorList>
    </citation>
    <scope>NUCLEOTIDE SEQUENCE [LARGE SCALE GENOMIC DNA]</scope>
    <source>
        <strain evidence="3">IPU010</strain>
    </source>
</reference>
<evidence type="ECO:0000256" key="1">
    <source>
        <dbReference type="SAM" id="MobiDB-lite"/>
    </source>
</evidence>
<evidence type="ECO:0000313" key="6">
    <source>
        <dbReference type="Proteomes" id="UP000054053"/>
    </source>
</evidence>
<dbReference type="Proteomes" id="UP000027002">
    <property type="component" value="Chromosome 1"/>
</dbReference>
<dbReference type="KEGG" id="uvi:66062274"/>
<organism evidence="3 6">
    <name type="scientific">Ustilaginoidea virens</name>
    <name type="common">Rice false smut fungus</name>
    <name type="synonym">Villosiclava virens</name>
    <dbReference type="NCBI Taxonomy" id="1159556"/>
    <lineage>
        <taxon>Eukaryota</taxon>
        <taxon>Fungi</taxon>
        <taxon>Dikarya</taxon>
        <taxon>Ascomycota</taxon>
        <taxon>Pezizomycotina</taxon>
        <taxon>Sordariomycetes</taxon>
        <taxon>Hypocreomycetidae</taxon>
        <taxon>Hypocreales</taxon>
        <taxon>Clavicipitaceae</taxon>
        <taxon>Ustilaginoidea</taxon>
    </lineage>
</organism>
<feature type="signal peptide" evidence="2">
    <location>
        <begin position="1"/>
        <end position="19"/>
    </location>
</feature>
<reference evidence="6" key="2">
    <citation type="journal article" date="2016" name="Genome Announc.">
        <title>Genome sequence of Ustilaginoidea virens IPU010, a rice pathogenic fungus causing false smut.</title>
        <authorList>
            <person name="Kumagai T."/>
            <person name="Ishii T."/>
            <person name="Terai G."/>
            <person name="Umemura M."/>
            <person name="Machida M."/>
            <person name="Asai K."/>
        </authorList>
    </citation>
    <scope>NUCLEOTIDE SEQUENCE [LARGE SCALE GENOMIC DNA]</scope>
    <source>
        <strain evidence="6">IPU010</strain>
    </source>
</reference>
<dbReference type="Proteomes" id="UP000054053">
    <property type="component" value="Unassembled WGS sequence"/>
</dbReference>
<accession>A0A1B5KX60</accession>
<keyword evidence="2" id="KW-0732">Signal</keyword>
<dbReference type="RefSeq" id="XP_042994928.1">
    <property type="nucleotide sequence ID" value="XM_043138994.1"/>
</dbReference>
<feature type="region of interest" description="Disordered" evidence="1">
    <location>
        <begin position="123"/>
        <end position="149"/>
    </location>
</feature>
<dbReference type="OrthoDB" id="3561078at2759"/>
<dbReference type="EMBL" id="BBTG02000007">
    <property type="protein sequence ID" value="GAO15643.1"/>
    <property type="molecule type" value="Genomic_DNA"/>
</dbReference>
<dbReference type="EMBL" id="CP072753">
    <property type="protein sequence ID" value="QUC17255.1"/>
    <property type="molecule type" value="Genomic_DNA"/>
</dbReference>
<keyword evidence="5" id="KW-1185">Reference proteome</keyword>
<reference evidence="4" key="3">
    <citation type="submission" date="2020-03" db="EMBL/GenBank/DDBJ databases">
        <title>A mixture of massive structural variations and highly conserved coding sequences in Ustilaginoidea virens genome.</title>
        <authorList>
            <person name="Zhang K."/>
            <person name="Zhao Z."/>
            <person name="Zhang Z."/>
            <person name="Li Y."/>
            <person name="Hsiang T."/>
            <person name="Sun W."/>
        </authorList>
    </citation>
    <scope>NUCLEOTIDE SEQUENCE</scope>
    <source>
        <strain evidence="4">UV-8b</strain>
    </source>
</reference>
<evidence type="ECO:0000256" key="2">
    <source>
        <dbReference type="SAM" id="SignalP"/>
    </source>
</evidence>
<name>A0A1B5KX60_USTVR</name>
<sequence>MYTDSKLIILAALAATALSSRLQPRQTADLNACLQVIKTVPTPPPAILSVLLDESVTATDACSLSVPSSLSGQWASYTAAQYSWYKANEGQLKSNCAAYSEYLTETGRGCSGAAAIASATGSAATTPTSSVTGTATGTASTTPATKTNGAARDGGVAAAALAVGLALAVL</sequence>
<feature type="chain" id="PRO_5036016704" description="Infection structure specific protein" evidence="2">
    <location>
        <begin position="20"/>
        <end position="170"/>
    </location>
</feature>
<evidence type="ECO:0000313" key="4">
    <source>
        <dbReference type="EMBL" id="QUC17255.1"/>
    </source>
</evidence>
<gene>
    <name evidence="4" type="ORF">UV8b_01496</name>
    <name evidence="3" type="ORF">UVI_02019370</name>
</gene>
<protein>
    <recommendedName>
        <fullName evidence="7">Infection structure specific protein</fullName>
    </recommendedName>
</protein>
<evidence type="ECO:0000313" key="3">
    <source>
        <dbReference type="EMBL" id="GAO15643.1"/>
    </source>
</evidence>